<name>A0ABW4QXR6_9BACT</name>
<proteinExistence type="predicted"/>
<accession>A0ABW4QXR6</accession>
<gene>
    <name evidence="1" type="ORF">ACFSDX_17900</name>
</gene>
<reference evidence="2" key="1">
    <citation type="journal article" date="2019" name="Int. J. Syst. Evol. Microbiol.">
        <title>The Global Catalogue of Microorganisms (GCM) 10K type strain sequencing project: providing services to taxonomists for standard genome sequencing and annotation.</title>
        <authorList>
            <consortium name="The Broad Institute Genomics Platform"/>
            <consortium name="The Broad Institute Genome Sequencing Center for Infectious Disease"/>
            <person name="Wu L."/>
            <person name="Ma J."/>
        </authorList>
    </citation>
    <scope>NUCLEOTIDE SEQUENCE [LARGE SCALE GENOMIC DNA]</scope>
    <source>
        <strain evidence="2">CGMCC 1.15795</strain>
    </source>
</reference>
<dbReference type="PANTHER" id="PTHR35580">
    <property type="entry name" value="CELL SURFACE GLYCOPROTEIN (S-LAYER PROTEIN)-LIKE PROTEIN"/>
    <property type="match status" value="1"/>
</dbReference>
<organism evidence="1 2">
    <name type="scientific">Hymenobacter bucti</name>
    <dbReference type="NCBI Taxonomy" id="1844114"/>
    <lineage>
        <taxon>Bacteria</taxon>
        <taxon>Pseudomonadati</taxon>
        <taxon>Bacteroidota</taxon>
        <taxon>Cytophagia</taxon>
        <taxon>Cytophagales</taxon>
        <taxon>Hymenobacteraceae</taxon>
        <taxon>Hymenobacter</taxon>
    </lineage>
</organism>
<evidence type="ECO:0000313" key="1">
    <source>
        <dbReference type="EMBL" id="MFD1874324.1"/>
    </source>
</evidence>
<dbReference type="InterPro" id="IPR011043">
    <property type="entry name" value="Gal_Oxase/kelch_b-propeller"/>
</dbReference>
<dbReference type="EMBL" id="JBHUFD010000006">
    <property type="protein sequence ID" value="MFD1874324.1"/>
    <property type="molecule type" value="Genomic_DNA"/>
</dbReference>
<evidence type="ECO:0008006" key="3">
    <source>
        <dbReference type="Google" id="ProtNLM"/>
    </source>
</evidence>
<sequence>MQLQPAASWTALPTYNNGFVARLAADGRSWRWVADIASTLGAGASMVTMLPDGDVLVAGTVVGGAQFGPFSSGVVNAAYEGFVARLNGTTGQWRWLARLNTPYAGYNLVRPGGLTLRDNGEVVVVGTFSGTLQLSSLPNLTSLPPGSLLQNWNFFVARLDVATGQWLQAFGVGGAGSDAASGIVALPGGDIALAGTLQAPYTLSGLPPLTSPTVQQAFVGRLDPVSAQWRWVQLVQPTGWAEAQQLIALPNGNLVVSGRYQGGAAQIAAVALPNGPGPTSTFVACFTAGPGQCLWASAGAGTSRPMGSGGLCATPAGNVVVTASYSGPGRFVTLPPVLQRKPRRTGYFCG</sequence>
<dbReference type="Gene3D" id="2.120.10.80">
    <property type="entry name" value="Kelch-type beta propeller"/>
    <property type="match status" value="1"/>
</dbReference>
<keyword evidence="2" id="KW-1185">Reference proteome</keyword>
<evidence type="ECO:0000313" key="2">
    <source>
        <dbReference type="Proteomes" id="UP001597197"/>
    </source>
</evidence>
<comment type="caution">
    <text evidence="1">The sequence shown here is derived from an EMBL/GenBank/DDBJ whole genome shotgun (WGS) entry which is preliminary data.</text>
</comment>
<dbReference type="Proteomes" id="UP001597197">
    <property type="component" value="Unassembled WGS sequence"/>
</dbReference>
<dbReference type="InterPro" id="IPR015915">
    <property type="entry name" value="Kelch-typ_b-propeller"/>
</dbReference>
<dbReference type="InterPro" id="IPR052918">
    <property type="entry name" value="Motility_Chemotaxis_Reg"/>
</dbReference>
<protein>
    <recommendedName>
        <fullName evidence="3">Bulb-type lectin domain-containing protein</fullName>
    </recommendedName>
</protein>
<dbReference type="PANTHER" id="PTHR35580:SF1">
    <property type="entry name" value="PHYTASE-LIKE DOMAIN-CONTAINING PROTEIN"/>
    <property type="match status" value="1"/>
</dbReference>
<dbReference type="SUPFAM" id="SSF50965">
    <property type="entry name" value="Galactose oxidase, central domain"/>
    <property type="match status" value="1"/>
</dbReference>